<dbReference type="InParanoid" id="A0A3R7EPL3"/>
<dbReference type="AlphaFoldDB" id="A0A3R7EPL3"/>
<dbReference type="Proteomes" id="UP000286415">
    <property type="component" value="Unassembled WGS sequence"/>
</dbReference>
<dbReference type="EMBL" id="NIRI02000005">
    <property type="protein sequence ID" value="KAG5455221.1"/>
    <property type="molecule type" value="Genomic_DNA"/>
</dbReference>
<sequence>MYIRNTLVTRLLKIPRQPTSGFALLGAHQVGALPEFPSTLFSTVAVIKLPAALVGLFLVHTHN</sequence>
<evidence type="ECO:0000313" key="2">
    <source>
        <dbReference type="Proteomes" id="UP000286415"/>
    </source>
</evidence>
<reference evidence="1 2" key="2">
    <citation type="journal article" date="2021" name="Genomics">
        <title>High-quality reference genome for Clonorchis sinensis.</title>
        <authorList>
            <person name="Young N.D."/>
            <person name="Stroehlein A.J."/>
            <person name="Kinkar L."/>
            <person name="Wang T."/>
            <person name="Sohn W.M."/>
            <person name="Chang B.C.H."/>
            <person name="Kaur P."/>
            <person name="Weisz D."/>
            <person name="Dudchenko O."/>
            <person name="Aiden E.L."/>
            <person name="Korhonen P.K."/>
            <person name="Gasser R.B."/>
        </authorList>
    </citation>
    <scope>NUCLEOTIDE SEQUENCE [LARGE SCALE GENOMIC DNA]</scope>
    <source>
        <strain evidence="1">Cs-k2</strain>
    </source>
</reference>
<gene>
    <name evidence="1" type="ORF">CSKR_106473</name>
</gene>
<proteinExistence type="predicted"/>
<reference evidence="1 2" key="1">
    <citation type="journal article" date="2018" name="Biotechnol. Adv.">
        <title>Improved genomic resources and new bioinformatic workflow for the carcinogenic parasite Clonorchis sinensis: Biotechnological implications.</title>
        <authorList>
            <person name="Wang D."/>
            <person name="Korhonen P.K."/>
            <person name="Gasser R.B."/>
            <person name="Young N.D."/>
        </authorList>
    </citation>
    <scope>NUCLEOTIDE SEQUENCE [LARGE SCALE GENOMIC DNA]</scope>
    <source>
        <strain evidence="1">Cs-k2</strain>
    </source>
</reference>
<comment type="caution">
    <text evidence="1">The sequence shown here is derived from an EMBL/GenBank/DDBJ whole genome shotgun (WGS) entry which is preliminary data.</text>
</comment>
<name>A0A3R7EPL3_CLOSI</name>
<organism evidence="1 2">
    <name type="scientific">Clonorchis sinensis</name>
    <name type="common">Chinese liver fluke</name>
    <dbReference type="NCBI Taxonomy" id="79923"/>
    <lineage>
        <taxon>Eukaryota</taxon>
        <taxon>Metazoa</taxon>
        <taxon>Spiralia</taxon>
        <taxon>Lophotrochozoa</taxon>
        <taxon>Platyhelminthes</taxon>
        <taxon>Trematoda</taxon>
        <taxon>Digenea</taxon>
        <taxon>Opisthorchiida</taxon>
        <taxon>Opisthorchiata</taxon>
        <taxon>Opisthorchiidae</taxon>
        <taxon>Clonorchis</taxon>
    </lineage>
</organism>
<protein>
    <submittedName>
        <fullName evidence="1">Uncharacterized protein</fullName>
    </submittedName>
</protein>
<keyword evidence="2" id="KW-1185">Reference proteome</keyword>
<evidence type="ECO:0000313" key="1">
    <source>
        <dbReference type="EMBL" id="KAG5455221.1"/>
    </source>
</evidence>
<accession>A0A3R7EPL3</accession>